<gene>
    <name evidence="2" type="ORF">IPL58_04975</name>
</gene>
<protein>
    <submittedName>
        <fullName evidence="2">Methyltransferase domain-containing protein</fullName>
    </submittedName>
</protein>
<comment type="caution">
    <text evidence="2">The sequence shown here is derived from an EMBL/GenBank/DDBJ whole genome shotgun (WGS) entry which is preliminary data.</text>
</comment>
<keyword evidence="2" id="KW-0808">Transferase</keyword>
<feature type="domain" description="Methyltransferase type 11" evidence="1">
    <location>
        <begin position="6"/>
        <end position="81"/>
    </location>
</feature>
<keyword evidence="2" id="KW-0489">Methyltransferase</keyword>
<dbReference type="GO" id="GO:0008757">
    <property type="term" value="F:S-adenosylmethionine-dependent methyltransferase activity"/>
    <property type="evidence" value="ECO:0007669"/>
    <property type="project" value="InterPro"/>
</dbReference>
<dbReference type="GO" id="GO:0032259">
    <property type="term" value="P:methylation"/>
    <property type="evidence" value="ECO:0007669"/>
    <property type="project" value="UniProtKB-KW"/>
</dbReference>
<evidence type="ECO:0000313" key="2">
    <source>
        <dbReference type="EMBL" id="MBK8523522.1"/>
    </source>
</evidence>
<dbReference type="InterPro" id="IPR029063">
    <property type="entry name" value="SAM-dependent_MTases_sf"/>
</dbReference>
<sequence>MKKLNVGCGRNAIAGWVNLDCVALPGVDIVADLESCDTQPLPIESDTVDEFLLQHVLEHIRNPLPLMQELHRIARPGALAVIRTPYGSTDDAWEDPTHVRPYFPEAWILGQPLYWRADYGYRGDWQTERIVLMVPRARAQGRSADAVMELVHRERNVVAEMHAELRAVKPIRLPQRELQQLPRLELQLVDL</sequence>
<dbReference type="EMBL" id="JADJUC010000003">
    <property type="protein sequence ID" value="MBK8523522.1"/>
    <property type="molecule type" value="Genomic_DNA"/>
</dbReference>
<evidence type="ECO:0000313" key="3">
    <source>
        <dbReference type="Proteomes" id="UP000886689"/>
    </source>
</evidence>
<name>A0A9D7K2I6_9PROT</name>
<organism evidence="2 3">
    <name type="scientific">Candidatus Proximibacter danicus</name>
    <dbReference type="NCBI Taxonomy" id="2954365"/>
    <lineage>
        <taxon>Bacteria</taxon>
        <taxon>Pseudomonadati</taxon>
        <taxon>Pseudomonadota</taxon>
        <taxon>Betaproteobacteria</taxon>
        <taxon>Candidatus Proximibacter</taxon>
    </lineage>
</organism>
<dbReference type="Pfam" id="PF08241">
    <property type="entry name" value="Methyltransf_11"/>
    <property type="match status" value="1"/>
</dbReference>
<dbReference type="AlphaFoldDB" id="A0A9D7K2I6"/>
<dbReference type="SUPFAM" id="SSF53335">
    <property type="entry name" value="S-adenosyl-L-methionine-dependent methyltransferases"/>
    <property type="match status" value="1"/>
</dbReference>
<accession>A0A9D7K2I6</accession>
<dbReference type="Gene3D" id="3.40.50.150">
    <property type="entry name" value="Vaccinia Virus protein VP39"/>
    <property type="match status" value="1"/>
</dbReference>
<evidence type="ECO:0000259" key="1">
    <source>
        <dbReference type="Pfam" id="PF08241"/>
    </source>
</evidence>
<proteinExistence type="predicted"/>
<dbReference type="InterPro" id="IPR013216">
    <property type="entry name" value="Methyltransf_11"/>
</dbReference>
<reference evidence="2" key="1">
    <citation type="submission" date="2020-10" db="EMBL/GenBank/DDBJ databases">
        <title>Connecting structure to function with the recovery of over 1000 high-quality activated sludge metagenome-assembled genomes encoding full-length rRNA genes using long-read sequencing.</title>
        <authorList>
            <person name="Singleton C.M."/>
            <person name="Petriglieri F."/>
            <person name="Kristensen J.M."/>
            <person name="Kirkegaard R.H."/>
            <person name="Michaelsen T.Y."/>
            <person name="Andersen M.H."/>
            <person name="Karst S.M."/>
            <person name="Dueholm M.S."/>
            <person name="Nielsen P.H."/>
            <person name="Albertsen M."/>
        </authorList>
    </citation>
    <scope>NUCLEOTIDE SEQUENCE</scope>
    <source>
        <strain evidence="2">Hirt_18-Q3-R61-65_BATAC.395</strain>
    </source>
</reference>
<dbReference type="Proteomes" id="UP000886689">
    <property type="component" value="Unassembled WGS sequence"/>
</dbReference>